<dbReference type="GO" id="GO:0003677">
    <property type="term" value="F:DNA binding"/>
    <property type="evidence" value="ECO:0007669"/>
    <property type="project" value="InterPro"/>
</dbReference>
<dbReference type="AlphaFoldDB" id="A0A8D9B823"/>
<dbReference type="InterPro" id="IPR013762">
    <property type="entry name" value="Integrase-like_cat_sf"/>
</dbReference>
<accession>A0A8D9B823</accession>
<dbReference type="EMBL" id="HBUF01608891">
    <property type="protein sequence ID" value="CAG6778283.1"/>
    <property type="molecule type" value="Transcribed_RNA"/>
</dbReference>
<dbReference type="PANTHER" id="PTHR33480">
    <property type="entry name" value="SET DOMAIN-CONTAINING PROTEIN-RELATED"/>
    <property type="match status" value="1"/>
</dbReference>
<dbReference type="GO" id="GO:0015074">
    <property type="term" value="P:DNA integration"/>
    <property type="evidence" value="ECO:0007669"/>
    <property type="project" value="InterPro"/>
</dbReference>
<dbReference type="Gene3D" id="1.10.443.10">
    <property type="entry name" value="Intergrase catalytic core"/>
    <property type="match status" value="1"/>
</dbReference>
<dbReference type="SUPFAM" id="SSF56349">
    <property type="entry name" value="DNA breaking-rejoining enzymes"/>
    <property type="match status" value="1"/>
</dbReference>
<dbReference type="GO" id="GO:0006310">
    <property type="term" value="P:DNA recombination"/>
    <property type="evidence" value="ECO:0007669"/>
    <property type="project" value="UniProtKB-KW"/>
</dbReference>
<proteinExistence type="predicted"/>
<reference evidence="3" key="1">
    <citation type="submission" date="2021-05" db="EMBL/GenBank/DDBJ databases">
        <authorList>
            <person name="Alioto T."/>
            <person name="Alioto T."/>
            <person name="Gomez Garrido J."/>
        </authorList>
    </citation>
    <scope>NUCLEOTIDE SEQUENCE</scope>
</reference>
<evidence type="ECO:0000313" key="3">
    <source>
        <dbReference type="EMBL" id="CAG6778285.1"/>
    </source>
</evidence>
<organism evidence="3">
    <name type="scientific">Cacopsylla melanoneura</name>
    <dbReference type="NCBI Taxonomy" id="428564"/>
    <lineage>
        <taxon>Eukaryota</taxon>
        <taxon>Metazoa</taxon>
        <taxon>Ecdysozoa</taxon>
        <taxon>Arthropoda</taxon>
        <taxon>Hexapoda</taxon>
        <taxon>Insecta</taxon>
        <taxon>Pterygota</taxon>
        <taxon>Neoptera</taxon>
        <taxon>Paraneoptera</taxon>
        <taxon>Hemiptera</taxon>
        <taxon>Sternorrhyncha</taxon>
        <taxon>Psylloidea</taxon>
        <taxon>Psyllidae</taxon>
        <taxon>Psyllinae</taxon>
        <taxon>Cacopsylla</taxon>
    </lineage>
</organism>
<protein>
    <submittedName>
        <fullName evidence="3">Uncharacterized protein</fullName>
    </submittedName>
</protein>
<feature type="compositionally biased region" description="Acidic residues" evidence="2">
    <location>
        <begin position="247"/>
        <end position="262"/>
    </location>
</feature>
<keyword evidence="1" id="KW-0233">DNA recombination</keyword>
<evidence type="ECO:0000256" key="2">
    <source>
        <dbReference type="SAM" id="MobiDB-lite"/>
    </source>
</evidence>
<evidence type="ECO:0000256" key="1">
    <source>
        <dbReference type="ARBA" id="ARBA00023172"/>
    </source>
</evidence>
<feature type="region of interest" description="Disordered" evidence="2">
    <location>
        <begin position="224"/>
        <end position="262"/>
    </location>
</feature>
<dbReference type="PANTHER" id="PTHR33480:SF1">
    <property type="entry name" value="TYR RECOMBINASE DOMAIN-CONTAINING PROTEIN"/>
    <property type="match status" value="1"/>
</dbReference>
<dbReference type="InterPro" id="IPR011010">
    <property type="entry name" value="DNA_brk_join_enz"/>
</dbReference>
<sequence>MPLATDIQKVDEYLTKVSKQCAKSLRKKFSYNKWKELGGALACSILLFNCRRLRELERLSLEDYRQKHFVSISGEYNLSNDHRANGRTHQRLEVEGKRGNTVFIIFTNDIVEKLDLLISLRQSASIDDTNPYVFARPGPGRLDLNKNLARFSVKAGAENPKLVRSRKLRKKLASSTQQMNLSEEDKRILSKFLGHSRQVHETYSNLPDPAIQVSMIPNLLHAASKNRPGDFQRKRLAAISEDKDVSSDENEEATSEEEEEEE</sequence>
<name>A0A8D9B823_9HEMI</name>
<dbReference type="EMBL" id="HBUF01608892">
    <property type="protein sequence ID" value="CAG6778285.1"/>
    <property type="molecule type" value="Transcribed_RNA"/>
</dbReference>